<dbReference type="Pfam" id="PF02801">
    <property type="entry name" value="Ketoacyl-synt_C"/>
    <property type="match status" value="1"/>
</dbReference>
<dbReference type="PANTHER" id="PTHR11712:SF336">
    <property type="entry name" value="3-OXOACYL-[ACYL-CARRIER-PROTEIN] SYNTHASE, MITOCHONDRIAL"/>
    <property type="match status" value="1"/>
</dbReference>
<proteinExistence type="inferred from homology"/>
<dbReference type="SUPFAM" id="SSF53901">
    <property type="entry name" value="Thiolase-like"/>
    <property type="match status" value="2"/>
</dbReference>
<dbReference type="SMART" id="SM00825">
    <property type="entry name" value="PKS_KS"/>
    <property type="match status" value="1"/>
</dbReference>
<dbReference type="GO" id="GO:0004315">
    <property type="term" value="F:3-oxoacyl-[acyl-carrier-protein] synthase activity"/>
    <property type="evidence" value="ECO:0007669"/>
    <property type="project" value="TreeGrafter"/>
</dbReference>
<accession>A0A8S5UQ27</accession>
<evidence type="ECO:0000256" key="1">
    <source>
        <dbReference type="ARBA" id="ARBA00008467"/>
    </source>
</evidence>
<feature type="domain" description="Ketosynthase family 3 (KS3)" evidence="3">
    <location>
        <begin position="5"/>
        <end position="402"/>
    </location>
</feature>
<evidence type="ECO:0000313" key="4">
    <source>
        <dbReference type="EMBL" id="DAF96601.1"/>
    </source>
</evidence>
<organism evidence="4">
    <name type="scientific">Siphoviridae sp. ctfrT39</name>
    <dbReference type="NCBI Taxonomy" id="2825598"/>
    <lineage>
        <taxon>Viruses</taxon>
        <taxon>Duplodnaviria</taxon>
        <taxon>Heunggongvirae</taxon>
        <taxon>Uroviricota</taxon>
        <taxon>Caudoviricetes</taxon>
    </lineage>
</organism>
<dbReference type="Pfam" id="PF00109">
    <property type="entry name" value="ketoacyl-synt"/>
    <property type="match status" value="1"/>
</dbReference>
<dbReference type="InterPro" id="IPR014030">
    <property type="entry name" value="Ketoacyl_synth_N"/>
</dbReference>
<evidence type="ECO:0000259" key="3">
    <source>
        <dbReference type="SMART" id="SM00825"/>
    </source>
</evidence>
<protein>
    <recommendedName>
        <fullName evidence="3">Ketosynthase family 3 (KS3) domain-containing protein</fullName>
    </recommendedName>
</protein>
<name>A0A8S5UQ27_9CAUD</name>
<dbReference type="InterPro" id="IPR016039">
    <property type="entry name" value="Thiolase-like"/>
</dbReference>
<dbReference type="EMBL" id="BK016120">
    <property type="protein sequence ID" value="DAF96601.1"/>
    <property type="molecule type" value="Genomic_DNA"/>
</dbReference>
<sequence>MDKKILITGTGIHSALGRSTREVAMNLYKGKCGLHHDECRDKYNSDLCGNVPSWKAECLDILTHAQYECMPAHGFYVLDTVFEALKKAKVSKEFLENHNVSLIVSNDSECYESKVVVSHVKKNISNRRLPVTTLFRSLNSTISMNLATILGIHGLSLTVSAACAGGGHAIGLAKMLLDSKQTEMVIVIGAQECGSQYCMEAFDALGVFSPDKVQPFGKGRNGLAPSGGAACIILEPSDSLRLKEEKVPSFASLSGYGFSSNGKAITTPDTYQEEVSMLNAIENAGLDEGMIDVVLAHATGTPMGDEAEAKAIERIFPICPNVVATKGMTGHECWMAGVSQAVQATIMLTYGRLFHAATTEENAFPKLNLVMRPKYYSPHHILCNAFGFGGTNSSFVISNVEC</sequence>
<dbReference type="GO" id="GO:0006633">
    <property type="term" value="P:fatty acid biosynthetic process"/>
    <property type="evidence" value="ECO:0007669"/>
    <property type="project" value="TreeGrafter"/>
</dbReference>
<evidence type="ECO:0000256" key="2">
    <source>
        <dbReference type="ARBA" id="ARBA00022679"/>
    </source>
</evidence>
<dbReference type="PANTHER" id="PTHR11712">
    <property type="entry name" value="POLYKETIDE SYNTHASE-RELATED"/>
    <property type="match status" value="1"/>
</dbReference>
<dbReference type="InterPro" id="IPR014031">
    <property type="entry name" value="Ketoacyl_synth_C"/>
</dbReference>
<keyword evidence="2" id="KW-0808">Transferase</keyword>
<dbReference type="InterPro" id="IPR020841">
    <property type="entry name" value="PKS_Beta-ketoAc_synthase_dom"/>
</dbReference>
<comment type="similarity">
    <text evidence="1">Belongs to the thiolase-like superfamily. Beta-ketoacyl-ACP synthases family.</text>
</comment>
<dbReference type="Gene3D" id="3.40.47.10">
    <property type="match status" value="1"/>
</dbReference>
<dbReference type="InterPro" id="IPR000794">
    <property type="entry name" value="Beta-ketoacyl_synthase"/>
</dbReference>
<reference evidence="4" key="1">
    <citation type="journal article" date="2021" name="Proc. Natl. Acad. Sci. U.S.A.">
        <title>A Catalog of Tens of Thousands of Viruses from Human Metagenomes Reveals Hidden Associations with Chronic Diseases.</title>
        <authorList>
            <person name="Tisza M.J."/>
            <person name="Buck C.B."/>
        </authorList>
    </citation>
    <scope>NUCLEOTIDE SEQUENCE</scope>
    <source>
        <strain evidence="4">CtfrT39</strain>
    </source>
</reference>